<protein>
    <recommendedName>
        <fullName evidence="1">DUF4440 domain-containing protein</fullName>
    </recommendedName>
</protein>
<dbReference type="PANTHER" id="PTHR31664">
    <property type="entry name" value="PROTEIN CBG16427"/>
    <property type="match status" value="1"/>
</dbReference>
<dbReference type="SUPFAM" id="SSF54427">
    <property type="entry name" value="NTF2-like"/>
    <property type="match status" value="1"/>
</dbReference>
<dbReference type="EMBL" id="LVZM01017543">
    <property type="protein sequence ID" value="OUC42372.1"/>
    <property type="molecule type" value="Genomic_DNA"/>
</dbReference>
<dbReference type="Gene3D" id="3.10.450.50">
    <property type="match status" value="1"/>
</dbReference>
<reference evidence="2 3" key="1">
    <citation type="submission" date="2015-04" db="EMBL/GenBank/DDBJ databases">
        <title>Draft genome of the roundworm Trichinella nativa.</title>
        <authorList>
            <person name="Mitreva M."/>
        </authorList>
    </citation>
    <scope>NUCLEOTIDE SEQUENCE [LARGE SCALE GENOMIC DNA]</scope>
    <source>
        <strain evidence="2 3">ISS45</strain>
    </source>
</reference>
<comment type="caution">
    <text evidence="2">The sequence shown here is derived from an EMBL/GenBank/DDBJ whole genome shotgun (WGS) entry which is preliminary data.</text>
</comment>
<dbReference type="AlphaFoldDB" id="A0A1Y3EB59"/>
<gene>
    <name evidence="2" type="ORF">D917_03011</name>
</gene>
<dbReference type="Proteomes" id="UP000243006">
    <property type="component" value="Unassembled WGS sequence"/>
</dbReference>
<organism evidence="2 3">
    <name type="scientific">Trichinella nativa</name>
    <dbReference type="NCBI Taxonomy" id="6335"/>
    <lineage>
        <taxon>Eukaryota</taxon>
        <taxon>Metazoa</taxon>
        <taxon>Ecdysozoa</taxon>
        <taxon>Nematoda</taxon>
        <taxon>Enoplea</taxon>
        <taxon>Dorylaimia</taxon>
        <taxon>Trichinellida</taxon>
        <taxon>Trichinellidae</taxon>
        <taxon>Trichinella</taxon>
    </lineage>
</organism>
<evidence type="ECO:0000259" key="1">
    <source>
        <dbReference type="Pfam" id="PF14534"/>
    </source>
</evidence>
<dbReference type="Pfam" id="PF14534">
    <property type="entry name" value="DUF4440"/>
    <property type="match status" value="1"/>
</dbReference>
<dbReference type="PANTHER" id="PTHR31664:SF8">
    <property type="entry name" value="DUF4440 DOMAIN-CONTAINING PROTEIN"/>
    <property type="match status" value="1"/>
</dbReference>
<accession>A0A1Y3EB59</accession>
<dbReference type="InterPro" id="IPR032710">
    <property type="entry name" value="NTF2-like_dom_sf"/>
</dbReference>
<name>A0A1Y3EB59_9BILA</name>
<sequence length="181" mass="20420">MQFQGEQGIDNDLPTNCVQEMDTQQLSAVVKENRTDLQTGLVVNILFICWPVGELLFYDIETELRARNAQMAKAVREGNATAVANIYAEDCHFMPHSMQPTVGRKAVEAYMKQDFNEGVKMATVQSDEVHAMGDFAFQRGTYKLDGNRGPETGAYVYIWKKIGAEWYIYIDCFNVIQQASG</sequence>
<evidence type="ECO:0000313" key="3">
    <source>
        <dbReference type="Proteomes" id="UP000243006"/>
    </source>
</evidence>
<feature type="domain" description="DUF4440" evidence="1">
    <location>
        <begin position="65"/>
        <end position="167"/>
    </location>
</feature>
<proteinExistence type="predicted"/>
<dbReference type="InterPro" id="IPR027843">
    <property type="entry name" value="DUF4440"/>
</dbReference>
<evidence type="ECO:0000313" key="2">
    <source>
        <dbReference type="EMBL" id="OUC42372.1"/>
    </source>
</evidence>